<dbReference type="AlphaFoldDB" id="A0A1Q9GSA2"/>
<protein>
    <submittedName>
        <fullName evidence="1">Uncharacterized protein</fullName>
    </submittedName>
</protein>
<name>A0A1Q9GSA2_9GAMM</name>
<proteinExistence type="predicted"/>
<dbReference type="EMBL" id="MJIL01000064">
    <property type="protein sequence ID" value="OLQ77575.1"/>
    <property type="molecule type" value="Genomic_DNA"/>
</dbReference>
<gene>
    <name evidence="1" type="ORF">BIT28_16180</name>
</gene>
<organism evidence="1 2">
    <name type="scientific">Photobacterium proteolyticum</name>
    <dbReference type="NCBI Taxonomy" id="1903952"/>
    <lineage>
        <taxon>Bacteria</taxon>
        <taxon>Pseudomonadati</taxon>
        <taxon>Pseudomonadota</taxon>
        <taxon>Gammaproteobacteria</taxon>
        <taxon>Vibrionales</taxon>
        <taxon>Vibrionaceae</taxon>
        <taxon>Photobacterium</taxon>
    </lineage>
</organism>
<reference evidence="1 2" key="1">
    <citation type="submission" date="2016-09" db="EMBL/GenBank/DDBJ databases">
        <title>Photobacterium proteolyticum sp. nov. a protease producing bacterium isolated from ocean sediments of Laizhou Bay.</title>
        <authorList>
            <person name="Li Y."/>
        </authorList>
    </citation>
    <scope>NUCLEOTIDE SEQUENCE [LARGE SCALE GENOMIC DNA]</scope>
    <source>
        <strain evidence="1 2">13-12</strain>
    </source>
</reference>
<evidence type="ECO:0000313" key="2">
    <source>
        <dbReference type="Proteomes" id="UP000186905"/>
    </source>
</evidence>
<comment type="caution">
    <text evidence="1">The sequence shown here is derived from an EMBL/GenBank/DDBJ whole genome shotgun (WGS) entry which is preliminary data.</text>
</comment>
<evidence type="ECO:0000313" key="1">
    <source>
        <dbReference type="EMBL" id="OLQ77575.1"/>
    </source>
</evidence>
<dbReference type="Proteomes" id="UP000186905">
    <property type="component" value="Unassembled WGS sequence"/>
</dbReference>
<sequence length="207" mass="23025">MKKMYISIIAIFGLWLTFSAYALDLNQIRKGCESSFERFSEVAPQNVVRQTINEAIGVNYDDSISYCLEMAKAVDKGLDEKIIDLGGPNKASINQVVSIIGERSRNPALFTRKDKKCSPSSDESAEANCSAGCLNYYLNSNQRDMFIGFASAFNVSFHAARYKMLNMNHILPEVGKCADYRKGASSALCTFNYCTVIHSSYQEANKV</sequence>
<keyword evidence="2" id="KW-1185">Reference proteome</keyword>
<accession>A0A1Q9GSA2</accession>